<keyword evidence="5" id="KW-1185">Reference proteome</keyword>
<dbReference type="SUPFAM" id="SSF49464">
    <property type="entry name" value="Carboxypeptidase regulatory domain-like"/>
    <property type="match status" value="1"/>
</dbReference>
<feature type="domain" description="SbsA Ig-like" evidence="3">
    <location>
        <begin position="38"/>
        <end position="137"/>
    </location>
</feature>
<comment type="caution">
    <text evidence="4">The sequence shown here is derived from an EMBL/GenBank/DDBJ whole genome shotgun (WGS) entry which is preliminary data.</text>
</comment>
<gene>
    <name evidence="4" type="ORF">MMF97_03360</name>
</gene>
<reference evidence="4" key="1">
    <citation type="submission" date="2022-03" db="EMBL/GenBank/DDBJ databases">
        <authorList>
            <person name="Woo C.Y."/>
        </authorList>
    </citation>
    <scope>NUCLEOTIDE SEQUENCE</scope>
    <source>
        <strain evidence="4">CYS-01</strain>
    </source>
</reference>
<accession>A0ABS9ZT26</accession>
<protein>
    <submittedName>
        <fullName evidence="4">Ig-like domain-containing protein</fullName>
    </submittedName>
</protein>
<evidence type="ECO:0000259" key="3">
    <source>
        <dbReference type="Pfam" id="PF13205"/>
    </source>
</evidence>
<dbReference type="Proteomes" id="UP001165460">
    <property type="component" value="Unassembled WGS sequence"/>
</dbReference>
<name>A0ABS9ZT26_9SPHI</name>
<dbReference type="PROSITE" id="PS51257">
    <property type="entry name" value="PROKAR_LIPOPROTEIN"/>
    <property type="match status" value="1"/>
</dbReference>
<sequence>MAKNRKYKNSGYFLTYSVLMMFIFGCASMRTPEGGPRDTTPPKVLKMEPKNFTTNFSAKKIFIDFDEYIKLQNEFKEFSVSPELETPAQLKYKLRRLEITLPDTLEKNTTYTLNFGKAITDINEGNILKNFTYVFSTGPTLDSLSISGNVRDAITLDPVLDATVLIFPLERDSLFGKKKASIFTSTDSSGNFKLNNLKKDKYKVYAIKENNGDRIYQQENDQLAFIKEPVTLNSNIDSIKLLLFKEKANNFRVTDRKINSDGSIFLAFNQQLNKPEITVTEPSNIDGNKLLQFTKNKDSVKFWLKDLSFDSVKIAIKDQGKLLESVKLTRGKRDTYTRNIAAADNLQSGKLKPSTPLKLTFNLPVENIDMSKVLLLEDSIPRNGFTLKKDSADLLSYVMEYPWKKQEKYILNIKPDAITGIFNSKNKEIIKSFTLADASDYSTLSLNIKVPDTSKNYIVEVVDEKKNLIYAESVNKNKIITLTNFKTGIYFARIIYDDNKNGKWDTGNLKTGLQPEKIWYEPKELSIRANWKREEIINIPK</sequence>
<evidence type="ECO:0000313" key="5">
    <source>
        <dbReference type="Proteomes" id="UP001165460"/>
    </source>
</evidence>
<dbReference type="InterPro" id="IPR008969">
    <property type="entry name" value="CarboxyPept-like_regulatory"/>
</dbReference>
<organism evidence="4 5">
    <name type="scientific">Pedobacter montanisoli</name>
    <dbReference type="NCBI Taxonomy" id="2923277"/>
    <lineage>
        <taxon>Bacteria</taxon>
        <taxon>Pseudomonadati</taxon>
        <taxon>Bacteroidota</taxon>
        <taxon>Sphingobacteriia</taxon>
        <taxon>Sphingobacteriales</taxon>
        <taxon>Sphingobacteriaceae</taxon>
        <taxon>Pedobacter</taxon>
    </lineage>
</organism>
<keyword evidence="2" id="KW-0812">Transmembrane</keyword>
<evidence type="ECO:0000256" key="2">
    <source>
        <dbReference type="SAM" id="Phobius"/>
    </source>
</evidence>
<evidence type="ECO:0000313" key="4">
    <source>
        <dbReference type="EMBL" id="MCJ0741737.1"/>
    </source>
</evidence>
<keyword evidence="2" id="KW-0472">Membrane</keyword>
<dbReference type="InterPro" id="IPR032812">
    <property type="entry name" value="SbsA_Ig"/>
</dbReference>
<dbReference type="EMBL" id="JALGBH010000001">
    <property type="protein sequence ID" value="MCJ0741737.1"/>
    <property type="molecule type" value="Genomic_DNA"/>
</dbReference>
<keyword evidence="2" id="KW-1133">Transmembrane helix</keyword>
<dbReference type="Pfam" id="PF13205">
    <property type="entry name" value="Big_5"/>
    <property type="match status" value="1"/>
</dbReference>
<feature type="transmembrane region" description="Helical" evidence="2">
    <location>
        <begin position="12"/>
        <end position="30"/>
    </location>
</feature>
<proteinExistence type="predicted"/>
<keyword evidence="1" id="KW-0732">Signal</keyword>
<evidence type="ECO:0000256" key="1">
    <source>
        <dbReference type="ARBA" id="ARBA00022729"/>
    </source>
</evidence>
<dbReference type="RefSeq" id="WP_243359150.1">
    <property type="nucleotide sequence ID" value="NZ_JALGBH010000001.1"/>
</dbReference>